<keyword evidence="2" id="KW-0812">Transmembrane</keyword>
<feature type="transmembrane region" description="Helical" evidence="2">
    <location>
        <begin position="397"/>
        <end position="415"/>
    </location>
</feature>
<proteinExistence type="predicted"/>
<keyword evidence="2" id="KW-1133">Transmembrane helix</keyword>
<feature type="non-terminal residue" evidence="3">
    <location>
        <position position="444"/>
    </location>
</feature>
<protein>
    <recommendedName>
        <fullName evidence="4">Glycosyltransferase RgtA/B/C/D-like domain-containing protein</fullName>
    </recommendedName>
</protein>
<evidence type="ECO:0008006" key="4">
    <source>
        <dbReference type="Google" id="ProtNLM"/>
    </source>
</evidence>
<reference evidence="3" key="1">
    <citation type="journal article" date="2015" name="Nature">
        <title>Complex archaea that bridge the gap between prokaryotes and eukaryotes.</title>
        <authorList>
            <person name="Spang A."/>
            <person name="Saw J.H."/>
            <person name="Jorgensen S.L."/>
            <person name="Zaremba-Niedzwiedzka K."/>
            <person name="Martijn J."/>
            <person name="Lind A.E."/>
            <person name="van Eijk R."/>
            <person name="Schleper C."/>
            <person name="Guy L."/>
            <person name="Ettema T.J."/>
        </authorList>
    </citation>
    <scope>NUCLEOTIDE SEQUENCE</scope>
</reference>
<keyword evidence="2" id="KW-0472">Membrane</keyword>
<gene>
    <name evidence="3" type="ORF">LCGC14_2219080</name>
</gene>
<sequence>MVRRKKNNRTVANRHRNRQTSEVSRQDRSDISVAKTLDPAQEAARIKYFQLAVGVVLLAFGVYYAKTLFGYIAVPNSDWPAFIAKAKEILNFKVPNNFKRLPLFGMLHIFISNFVGGNHPLLTAAWMLNAILAVLTVILIWRIARQIIGESAIWLSILIVVNPWVIKSQTDPLVEISMIAFSVMTFFFMFRNSNWCYVMAMLASMIRYECTALIGVCFLWDMVHCKTMKRRMLALLWSVLAFLPMGAWLVGTKLAWKGGRHYIGHFTSDRHLGMEYVRYLWDTSFRNMLQIPAMFGRPTSQLQVDSIRASVGILYGFSKAVAGISFVAGVIYGVVKRQWKYLALLLFFVIYVGTHMIRHKTHHRYCVPVVWLSILLCAYGLMCIWRTINFRKWIPKIVVVFLQAVVFVWAVVWLVKLLAFLPDTKIVCPKGIYLPYVSMAAVIA</sequence>
<feature type="region of interest" description="Disordered" evidence="1">
    <location>
        <begin position="1"/>
        <end position="27"/>
    </location>
</feature>
<dbReference type="AlphaFoldDB" id="A0A0F9DBM8"/>
<comment type="caution">
    <text evidence="3">The sequence shown here is derived from an EMBL/GenBank/DDBJ whole genome shotgun (WGS) entry which is preliminary data.</text>
</comment>
<feature type="transmembrane region" description="Helical" evidence="2">
    <location>
        <begin position="48"/>
        <end position="65"/>
    </location>
</feature>
<dbReference type="EMBL" id="LAZR01029612">
    <property type="protein sequence ID" value="KKL59064.1"/>
    <property type="molecule type" value="Genomic_DNA"/>
</dbReference>
<accession>A0A0F9DBM8</accession>
<feature type="transmembrane region" description="Helical" evidence="2">
    <location>
        <begin position="313"/>
        <end position="334"/>
    </location>
</feature>
<organism evidence="3">
    <name type="scientific">marine sediment metagenome</name>
    <dbReference type="NCBI Taxonomy" id="412755"/>
    <lineage>
        <taxon>unclassified sequences</taxon>
        <taxon>metagenomes</taxon>
        <taxon>ecological metagenomes</taxon>
    </lineage>
</organism>
<feature type="transmembrane region" description="Helical" evidence="2">
    <location>
        <begin position="173"/>
        <end position="191"/>
    </location>
</feature>
<feature type="transmembrane region" description="Helical" evidence="2">
    <location>
        <begin position="124"/>
        <end position="141"/>
    </location>
</feature>
<evidence type="ECO:0000256" key="2">
    <source>
        <dbReference type="SAM" id="Phobius"/>
    </source>
</evidence>
<evidence type="ECO:0000256" key="1">
    <source>
        <dbReference type="SAM" id="MobiDB-lite"/>
    </source>
</evidence>
<feature type="transmembrane region" description="Helical" evidence="2">
    <location>
        <begin position="341"/>
        <end position="357"/>
    </location>
</feature>
<feature type="transmembrane region" description="Helical" evidence="2">
    <location>
        <begin position="232"/>
        <end position="251"/>
    </location>
</feature>
<feature type="transmembrane region" description="Helical" evidence="2">
    <location>
        <begin position="147"/>
        <end position="166"/>
    </location>
</feature>
<name>A0A0F9DBM8_9ZZZZ</name>
<feature type="compositionally biased region" description="Basic residues" evidence="1">
    <location>
        <begin position="1"/>
        <end position="18"/>
    </location>
</feature>
<feature type="transmembrane region" description="Helical" evidence="2">
    <location>
        <begin position="369"/>
        <end position="385"/>
    </location>
</feature>
<evidence type="ECO:0000313" key="3">
    <source>
        <dbReference type="EMBL" id="KKL59064.1"/>
    </source>
</evidence>